<dbReference type="PROSITE" id="PS00061">
    <property type="entry name" value="ADH_SHORT"/>
    <property type="match status" value="1"/>
</dbReference>
<keyword evidence="3" id="KW-0560">Oxidoreductase</keyword>
<dbReference type="PANTHER" id="PTHR43008">
    <property type="entry name" value="BENZIL REDUCTASE"/>
    <property type="match status" value="1"/>
</dbReference>
<reference evidence="4" key="2">
    <citation type="journal article" date="2023" name="IMA Fungus">
        <title>Comparative genomic study of the Penicillium genus elucidates a diverse pangenome and 15 lateral gene transfer events.</title>
        <authorList>
            <person name="Petersen C."/>
            <person name="Sorensen T."/>
            <person name="Nielsen M.R."/>
            <person name="Sondergaard T.E."/>
            <person name="Sorensen J.L."/>
            <person name="Fitzpatrick D.A."/>
            <person name="Frisvad J.C."/>
            <person name="Nielsen K.L."/>
        </authorList>
    </citation>
    <scope>NUCLEOTIDE SEQUENCE</scope>
    <source>
        <strain evidence="4">IBT 26290</strain>
    </source>
</reference>
<dbReference type="AlphaFoldDB" id="A0A9W9HU70"/>
<reference evidence="4" key="1">
    <citation type="submission" date="2022-11" db="EMBL/GenBank/DDBJ databases">
        <authorList>
            <person name="Petersen C."/>
        </authorList>
    </citation>
    <scope>NUCLEOTIDE SEQUENCE</scope>
    <source>
        <strain evidence="4">IBT 26290</strain>
    </source>
</reference>
<dbReference type="EMBL" id="JAPQKN010000006">
    <property type="protein sequence ID" value="KAJ5157502.1"/>
    <property type="molecule type" value="Genomic_DNA"/>
</dbReference>
<protein>
    <submittedName>
        <fullName evidence="4">Lung carbonyl reductase</fullName>
    </submittedName>
</protein>
<comment type="similarity">
    <text evidence="1">Belongs to the short-chain dehydrogenases/reductases (SDR) family.</text>
</comment>
<dbReference type="GO" id="GO:0016616">
    <property type="term" value="F:oxidoreductase activity, acting on the CH-OH group of donors, NAD or NADP as acceptor"/>
    <property type="evidence" value="ECO:0007669"/>
    <property type="project" value="UniProtKB-ARBA"/>
</dbReference>
<sequence>MVSHTAYLQPISTVLITHYVKSKLLYTASVIELTRQFSLQGRTALVTGGARGCGLAFARGLAEAGANVAIFDIIDPDAAFQDIEKDCSVRTAYYKVDVSSQQSLESGFAEFQKDFDNALDICVPCAGINRHIPFLEFTYKDHHDLVSINVLGLYFTAQLAAQQMIANGTKHGSIVLVASMASHIAVRSQLCSAYCGTKGAVRSMCPAIAKELAEYGIRVNSVSPGYVRTEMTAAVGSPNSLLEPWANGQFPHLIPSWEAEAMNGRIAEPEDIMGACVFLASDASAYMTGQDIIVDGGVTRW</sequence>
<evidence type="ECO:0000256" key="1">
    <source>
        <dbReference type="ARBA" id="ARBA00006484"/>
    </source>
</evidence>
<dbReference type="InterPro" id="IPR036291">
    <property type="entry name" value="NAD(P)-bd_dom_sf"/>
</dbReference>
<dbReference type="Pfam" id="PF13561">
    <property type="entry name" value="adh_short_C2"/>
    <property type="match status" value="1"/>
</dbReference>
<keyword evidence="2" id="KW-0521">NADP</keyword>
<gene>
    <name evidence="4" type="ORF">N7482_008602</name>
</gene>
<accession>A0A9W9HU70</accession>
<dbReference type="PRINTS" id="PR00081">
    <property type="entry name" value="GDHRDH"/>
</dbReference>
<dbReference type="Gene3D" id="3.40.50.720">
    <property type="entry name" value="NAD(P)-binding Rossmann-like Domain"/>
    <property type="match status" value="1"/>
</dbReference>
<dbReference type="GeneID" id="81429902"/>
<dbReference type="GO" id="GO:0050664">
    <property type="term" value="F:oxidoreductase activity, acting on NAD(P)H, oxygen as acceptor"/>
    <property type="evidence" value="ECO:0007669"/>
    <property type="project" value="TreeGrafter"/>
</dbReference>
<evidence type="ECO:0000313" key="5">
    <source>
        <dbReference type="Proteomes" id="UP001149163"/>
    </source>
</evidence>
<organism evidence="4 5">
    <name type="scientific">Penicillium canariense</name>
    <dbReference type="NCBI Taxonomy" id="189055"/>
    <lineage>
        <taxon>Eukaryota</taxon>
        <taxon>Fungi</taxon>
        <taxon>Dikarya</taxon>
        <taxon>Ascomycota</taxon>
        <taxon>Pezizomycotina</taxon>
        <taxon>Eurotiomycetes</taxon>
        <taxon>Eurotiomycetidae</taxon>
        <taxon>Eurotiales</taxon>
        <taxon>Aspergillaceae</taxon>
        <taxon>Penicillium</taxon>
    </lineage>
</organism>
<name>A0A9W9HU70_9EURO</name>
<dbReference type="RefSeq" id="XP_056540491.1">
    <property type="nucleotide sequence ID" value="XM_056690726.1"/>
</dbReference>
<comment type="caution">
    <text evidence="4">The sequence shown here is derived from an EMBL/GenBank/DDBJ whole genome shotgun (WGS) entry which is preliminary data.</text>
</comment>
<dbReference type="InterPro" id="IPR002347">
    <property type="entry name" value="SDR_fam"/>
</dbReference>
<dbReference type="FunFam" id="3.40.50.720:FF:000084">
    <property type="entry name" value="Short-chain dehydrogenase reductase"/>
    <property type="match status" value="1"/>
</dbReference>
<dbReference type="OrthoDB" id="5325318at2759"/>
<dbReference type="Proteomes" id="UP001149163">
    <property type="component" value="Unassembled WGS sequence"/>
</dbReference>
<dbReference type="PANTHER" id="PTHR43008:SF4">
    <property type="entry name" value="CHAIN DEHYDROGENASE, PUTATIVE (AFU_ORTHOLOGUE AFUA_4G08710)-RELATED"/>
    <property type="match status" value="1"/>
</dbReference>
<dbReference type="SUPFAM" id="SSF51735">
    <property type="entry name" value="NAD(P)-binding Rossmann-fold domains"/>
    <property type="match status" value="1"/>
</dbReference>
<evidence type="ECO:0000256" key="3">
    <source>
        <dbReference type="ARBA" id="ARBA00023002"/>
    </source>
</evidence>
<keyword evidence="5" id="KW-1185">Reference proteome</keyword>
<evidence type="ECO:0000313" key="4">
    <source>
        <dbReference type="EMBL" id="KAJ5157502.1"/>
    </source>
</evidence>
<proteinExistence type="inferred from homology"/>
<evidence type="ECO:0000256" key="2">
    <source>
        <dbReference type="ARBA" id="ARBA00022857"/>
    </source>
</evidence>
<dbReference type="InterPro" id="IPR020904">
    <property type="entry name" value="Sc_DH/Rdtase_CS"/>
</dbReference>